<comment type="caution">
    <text evidence="1">The sequence shown here is derived from an EMBL/GenBank/DDBJ whole genome shotgun (WGS) entry which is preliminary data.</text>
</comment>
<evidence type="ECO:0000313" key="2">
    <source>
        <dbReference type="Proteomes" id="UP000182835"/>
    </source>
</evidence>
<dbReference type="AlphaFoldDB" id="A0A1L8R2R3"/>
<dbReference type="Proteomes" id="UP000182835">
    <property type="component" value="Unassembled WGS sequence"/>
</dbReference>
<dbReference type="EMBL" id="JXKG01000026">
    <property type="protein sequence ID" value="OJG14060.1"/>
    <property type="molecule type" value="Genomic_DNA"/>
</dbReference>
<evidence type="ECO:0000313" key="1">
    <source>
        <dbReference type="EMBL" id="OJG14060.1"/>
    </source>
</evidence>
<organism evidence="1 2">
    <name type="scientific">Enterococcus canintestini</name>
    <dbReference type="NCBI Taxonomy" id="317010"/>
    <lineage>
        <taxon>Bacteria</taxon>
        <taxon>Bacillati</taxon>
        <taxon>Bacillota</taxon>
        <taxon>Bacilli</taxon>
        <taxon>Lactobacillales</taxon>
        <taxon>Enterococcaceae</taxon>
        <taxon>Enterococcus</taxon>
    </lineage>
</organism>
<gene>
    <name evidence="1" type="ORF">RU96_GL001417</name>
</gene>
<reference evidence="1 2" key="1">
    <citation type="submission" date="2014-12" db="EMBL/GenBank/DDBJ databases">
        <title>Draft genome sequences of 29 type strains of Enterococci.</title>
        <authorList>
            <person name="Zhong Z."/>
            <person name="Sun Z."/>
            <person name="Liu W."/>
            <person name="Zhang W."/>
            <person name="Zhang H."/>
        </authorList>
    </citation>
    <scope>NUCLEOTIDE SEQUENCE [LARGE SCALE GENOMIC DNA]</scope>
    <source>
        <strain evidence="1 2">DSM 21207</strain>
    </source>
</reference>
<accession>A0A1L8R2R3</accession>
<protein>
    <submittedName>
        <fullName evidence="1">Uncharacterized protein</fullName>
    </submittedName>
</protein>
<dbReference type="STRING" id="317010.RU96_GL001417"/>
<name>A0A1L8R2R3_9ENTE</name>
<sequence length="85" mass="9521">MFTSLLGRLSPKIPRTKSITHSIKFCLPFGFNCKLRVQTKTSVKTITHVISVIKRMVPSNQMGPILKTSGFSFNISHLFSYVCSS</sequence>
<proteinExistence type="predicted"/>